<organism evidence="2 3">
    <name type="scientific">Triticum urartu</name>
    <name type="common">Red wild einkorn</name>
    <name type="synonym">Crithodium urartu</name>
    <dbReference type="NCBI Taxonomy" id="4572"/>
    <lineage>
        <taxon>Eukaryota</taxon>
        <taxon>Viridiplantae</taxon>
        <taxon>Streptophyta</taxon>
        <taxon>Embryophyta</taxon>
        <taxon>Tracheophyta</taxon>
        <taxon>Spermatophyta</taxon>
        <taxon>Magnoliopsida</taxon>
        <taxon>Liliopsida</taxon>
        <taxon>Poales</taxon>
        <taxon>Poaceae</taxon>
        <taxon>BOP clade</taxon>
        <taxon>Pooideae</taxon>
        <taxon>Triticodae</taxon>
        <taxon>Triticeae</taxon>
        <taxon>Triticinae</taxon>
        <taxon>Triticum</taxon>
    </lineage>
</organism>
<reference evidence="2" key="2">
    <citation type="submission" date="2022-06" db="UniProtKB">
        <authorList>
            <consortium name="EnsemblPlants"/>
        </authorList>
    </citation>
    <scope>IDENTIFICATION</scope>
</reference>
<name>A0A8R7RDB8_TRIUA</name>
<protein>
    <submittedName>
        <fullName evidence="2">Uncharacterized protein</fullName>
    </submittedName>
</protein>
<dbReference type="EnsemblPlants" id="TuG1812S0002527400.01.T01">
    <property type="protein sequence ID" value="TuG1812S0002527400.01.T01.s_cds10114"/>
    <property type="gene ID" value="TuG1812S0002527400.01"/>
</dbReference>
<evidence type="ECO:0000256" key="1">
    <source>
        <dbReference type="SAM" id="MobiDB-lite"/>
    </source>
</evidence>
<sequence length="190" mass="20435">MDSKETVYFNEEAACARDAAGEALGAFDALLARVPPADADALRRSMGLKTPTDRPPPPATFSAGPHPPCTTPRLLDGLRQGRRRGEPQVRRSAGGDRGCHGQQGDGVLQRGGRLRARRGRRGPRRLRRAACARPARRRRRAPQVHGAQDGAAQGRAQAARGVVVAPGRSLMSASRSEISSFGNKSWRSLF</sequence>
<keyword evidence="3" id="KW-1185">Reference proteome</keyword>
<feature type="compositionally biased region" description="Polar residues" evidence="1">
    <location>
        <begin position="171"/>
        <end position="190"/>
    </location>
</feature>
<dbReference type="Gramene" id="TuG1812S0002527400.01.T01">
    <property type="protein sequence ID" value="TuG1812S0002527400.01.T01.s_cds10114"/>
    <property type="gene ID" value="TuG1812S0002527400.01"/>
</dbReference>
<proteinExistence type="predicted"/>
<feature type="compositionally biased region" description="Basic and acidic residues" evidence="1">
    <location>
        <begin position="83"/>
        <end position="99"/>
    </location>
</feature>
<evidence type="ECO:0000313" key="3">
    <source>
        <dbReference type="Proteomes" id="UP000015106"/>
    </source>
</evidence>
<feature type="compositionally biased region" description="Basic residues" evidence="1">
    <location>
        <begin position="112"/>
        <end position="142"/>
    </location>
</feature>
<dbReference type="PANTHER" id="PTHR35706">
    <property type="entry name" value="F14O23.11 PROTEIN"/>
    <property type="match status" value="1"/>
</dbReference>
<dbReference type="AlphaFoldDB" id="A0A8R7RDB8"/>
<dbReference type="Proteomes" id="UP000015106">
    <property type="component" value="Unassembled WGS sequence"/>
</dbReference>
<feature type="compositionally biased region" description="Pro residues" evidence="1">
    <location>
        <begin position="53"/>
        <end position="70"/>
    </location>
</feature>
<accession>A0A8R7RDB8</accession>
<evidence type="ECO:0000313" key="2">
    <source>
        <dbReference type="EnsemblPlants" id="TuG1812S0002527400.01.T01.s_cds10114"/>
    </source>
</evidence>
<reference evidence="3" key="1">
    <citation type="journal article" date="2013" name="Nature">
        <title>Draft genome of the wheat A-genome progenitor Triticum urartu.</title>
        <authorList>
            <person name="Ling H.Q."/>
            <person name="Zhao S."/>
            <person name="Liu D."/>
            <person name="Wang J."/>
            <person name="Sun H."/>
            <person name="Zhang C."/>
            <person name="Fan H."/>
            <person name="Li D."/>
            <person name="Dong L."/>
            <person name="Tao Y."/>
            <person name="Gao C."/>
            <person name="Wu H."/>
            <person name="Li Y."/>
            <person name="Cui Y."/>
            <person name="Guo X."/>
            <person name="Zheng S."/>
            <person name="Wang B."/>
            <person name="Yu K."/>
            <person name="Liang Q."/>
            <person name="Yang W."/>
            <person name="Lou X."/>
            <person name="Chen J."/>
            <person name="Feng M."/>
            <person name="Jian J."/>
            <person name="Zhang X."/>
            <person name="Luo G."/>
            <person name="Jiang Y."/>
            <person name="Liu J."/>
            <person name="Wang Z."/>
            <person name="Sha Y."/>
            <person name="Zhang B."/>
            <person name="Wu H."/>
            <person name="Tang D."/>
            <person name="Shen Q."/>
            <person name="Xue P."/>
            <person name="Zou S."/>
            <person name="Wang X."/>
            <person name="Liu X."/>
            <person name="Wang F."/>
            <person name="Yang Y."/>
            <person name="An X."/>
            <person name="Dong Z."/>
            <person name="Zhang K."/>
            <person name="Zhang X."/>
            <person name="Luo M.C."/>
            <person name="Dvorak J."/>
            <person name="Tong Y."/>
            <person name="Wang J."/>
            <person name="Yang H."/>
            <person name="Li Z."/>
            <person name="Wang D."/>
            <person name="Zhang A."/>
            <person name="Wang J."/>
        </authorList>
    </citation>
    <scope>NUCLEOTIDE SEQUENCE</scope>
    <source>
        <strain evidence="3">cv. G1812</strain>
    </source>
</reference>
<feature type="compositionally biased region" description="Low complexity" evidence="1">
    <location>
        <begin position="146"/>
        <end position="168"/>
    </location>
</feature>
<feature type="region of interest" description="Disordered" evidence="1">
    <location>
        <begin position="42"/>
        <end position="190"/>
    </location>
</feature>
<dbReference type="InterPro" id="IPR053325">
    <property type="entry name" value="H3-Acetyl_Activator"/>
</dbReference>
<dbReference type="PANTHER" id="PTHR35706:SF1">
    <property type="entry name" value="EMBRYOGENESIS-LIKE PROTEIN"/>
    <property type="match status" value="1"/>
</dbReference>